<dbReference type="AlphaFoldDB" id="A0A8S1V423"/>
<name>A0A8S1V423_9CILI</name>
<proteinExistence type="predicted"/>
<evidence type="ECO:0000313" key="2">
    <source>
        <dbReference type="Proteomes" id="UP000689195"/>
    </source>
</evidence>
<keyword evidence="2" id="KW-1185">Reference proteome</keyword>
<reference evidence="1" key="1">
    <citation type="submission" date="2021-01" db="EMBL/GenBank/DDBJ databases">
        <authorList>
            <consortium name="Genoscope - CEA"/>
            <person name="William W."/>
        </authorList>
    </citation>
    <scope>NUCLEOTIDE SEQUENCE</scope>
</reference>
<protein>
    <recommendedName>
        <fullName evidence="3">G domain-containing protein</fullName>
    </recommendedName>
</protein>
<evidence type="ECO:0000313" key="1">
    <source>
        <dbReference type="EMBL" id="CAD8172120.1"/>
    </source>
</evidence>
<organism evidence="1 2">
    <name type="scientific">Paramecium pentaurelia</name>
    <dbReference type="NCBI Taxonomy" id="43138"/>
    <lineage>
        <taxon>Eukaryota</taxon>
        <taxon>Sar</taxon>
        <taxon>Alveolata</taxon>
        <taxon>Ciliophora</taxon>
        <taxon>Intramacronucleata</taxon>
        <taxon>Oligohymenophorea</taxon>
        <taxon>Peniculida</taxon>
        <taxon>Parameciidae</taxon>
        <taxon>Paramecium</taxon>
    </lineage>
</organism>
<dbReference type="OrthoDB" id="8954335at2759"/>
<dbReference type="EMBL" id="CAJJDO010000056">
    <property type="protein sequence ID" value="CAD8172120.1"/>
    <property type="molecule type" value="Genomic_DNA"/>
</dbReference>
<accession>A0A8S1V423</accession>
<sequence length="448" mass="52023">MAIVLIGPISSGKTTLYNKITLSQETKNMGGNAVTMSLFMKKSCFGSGFSVLDTKGFGQNSKKIDHIARVLSAISEGPIHRIFITTKYATTNSIVQDLEKILTTFMKYRILVTVIITFWDLCEQKELEKNKQDIQQRLAQFKINSIMFVGKNDTPESICSRIDSIIANSKAQNQVLTLKHFQQNFDILEYDDDEIHQIEVLKLELIRNYNRFFQQATQKIQNNNISKELIVDYFYAITQFAKDFFQQTIKKFEVDIQQIIEKLGELEQFKACEIHFQLKNTIFQQYEQIVQLAHQKTHNGKNFSQYIRKCYHCGQIWFKADGCEGNTVCGSLNENHQDYFLQEEEAPRIFKVTYLKENLEVFLDNSLKQNDVVLDEKKKQNQIIDEKFKLGGVGCKKIINWNEMKPLTEEEMNVILGILDIQLCEKMAYKNDLDLKLLEQKTNIKKTA</sequence>
<dbReference type="Proteomes" id="UP000689195">
    <property type="component" value="Unassembled WGS sequence"/>
</dbReference>
<evidence type="ECO:0008006" key="3">
    <source>
        <dbReference type="Google" id="ProtNLM"/>
    </source>
</evidence>
<gene>
    <name evidence="1" type="ORF">PPENT_87.1.T0560096</name>
</gene>
<comment type="caution">
    <text evidence="1">The sequence shown here is derived from an EMBL/GenBank/DDBJ whole genome shotgun (WGS) entry which is preliminary data.</text>
</comment>